<dbReference type="GO" id="GO:0016810">
    <property type="term" value="F:hydrolase activity, acting on carbon-nitrogen (but not peptide) bonds"/>
    <property type="evidence" value="ECO:0007669"/>
    <property type="project" value="InterPro"/>
</dbReference>
<dbReference type="CDD" id="cd10917">
    <property type="entry name" value="CE4_NodB_like_6s_7s"/>
    <property type="match status" value="1"/>
</dbReference>
<dbReference type="InterPro" id="IPR050248">
    <property type="entry name" value="Polysacc_deacetylase_ArnD"/>
</dbReference>
<keyword evidence="3" id="KW-1185">Reference proteome</keyword>
<dbReference type="PROSITE" id="PS51677">
    <property type="entry name" value="NODB"/>
    <property type="match status" value="1"/>
</dbReference>
<dbReference type="OrthoDB" id="61520at2"/>
<evidence type="ECO:0000313" key="2">
    <source>
        <dbReference type="EMBL" id="SFP97619.1"/>
    </source>
</evidence>
<dbReference type="InterPro" id="IPR011330">
    <property type="entry name" value="Glyco_hydro/deAcase_b/a-brl"/>
</dbReference>
<dbReference type="AlphaFoldDB" id="A0A1I5UQV3"/>
<dbReference type="InterPro" id="IPR002509">
    <property type="entry name" value="NODB_dom"/>
</dbReference>
<dbReference type="Proteomes" id="UP000198577">
    <property type="component" value="Unassembled WGS sequence"/>
</dbReference>
<sequence>MKPTRKISMLIYFFIYLLVVKNMEAITAGPDPVELKSIKSSTNSNRAYTTSAPIAEPPIDMDENTRVHLKKFRSEAAKLCELYPGTFLSSLPTQEKKIALTFDDGPDSYATTKVLDILEYYNIPATFFVIGQNMDKHREVIYRAIKNGHEIANHSWSHIRPTSVSTSELISEVEKNQAKLQEMGITAKVFRPPYGLITPQQMEALKALGYKAVIWSIDSMDWYTSNPQEIVQCVLSNVHPGAIILMHCAGGYDNRRGTIEALPLIISALKREGYEFVTIEQLINF</sequence>
<accession>A0A1I5UQV3</accession>
<dbReference type="Pfam" id="PF01522">
    <property type="entry name" value="Polysacc_deac_1"/>
    <property type="match status" value="1"/>
</dbReference>
<protein>
    <submittedName>
        <fullName evidence="2">Peptidoglycan/xylan/chitin deacetylase, PgdA/CDA1 family</fullName>
    </submittedName>
</protein>
<dbReference type="EMBL" id="FOXR01000008">
    <property type="protein sequence ID" value="SFP97619.1"/>
    <property type="molecule type" value="Genomic_DNA"/>
</dbReference>
<organism evidence="2 3">
    <name type="scientific">Caldicoprobacter faecalis</name>
    <dbReference type="NCBI Taxonomy" id="937334"/>
    <lineage>
        <taxon>Bacteria</taxon>
        <taxon>Bacillati</taxon>
        <taxon>Bacillota</taxon>
        <taxon>Clostridia</taxon>
        <taxon>Caldicoprobacterales</taxon>
        <taxon>Caldicoprobacteraceae</taxon>
        <taxon>Caldicoprobacter</taxon>
    </lineage>
</organism>
<evidence type="ECO:0000313" key="3">
    <source>
        <dbReference type="Proteomes" id="UP000198577"/>
    </source>
</evidence>
<dbReference type="GO" id="GO:0005975">
    <property type="term" value="P:carbohydrate metabolic process"/>
    <property type="evidence" value="ECO:0007669"/>
    <property type="project" value="InterPro"/>
</dbReference>
<proteinExistence type="predicted"/>
<dbReference type="STRING" id="937334.SAMN05444406_10829"/>
<reference evidence="2 3" key="1">
    <citation type="submission" date="2016-10" db="EMBL/GenBank/DDBJ databases">
        <authorList>
            <person name="de Groot N.N."/>
        </authorList>
    </citation>
    <scope>NUCLEOTIDE SEQUENCE [LARGE SCALE GENOMIC DNA]</scope>
    <source>
        <strain evidence="2 3">DSM 20678</strain>
    </source>
</reference>
<dbReference type="SUPFAM" id="SSF88713">
    <property type="entry name" value="Glycoside hydrolase/deacetylase"/>
    <property type="match status" value="1"/>
</dbReference>
<gene>
    <name evidence="2" type="ORF">SAMN05444406_10829</name>
</gene>
<dbReference type="PANTHER" id="PTHR10587">
    <property type="entry name" value="GLYCOSYL TRANSFERASE-RELATED"/>
    <property type="match status" value="1"/>
</dbReference>
<evidence type="ECO:0000259" key="1">
    <source>
        <dbReference type="PROSITE" id="PS51677"/>
    </source>
</evidence>
<feature type="domain" description="NodB homology" evidence="1">
    <location>
        <begin position="96"/>
        <end position="277"/>
    </location>
</feature>
<name>A0A1I5UQV3_9FIRM</name>
<dbReference type="Gene3D" id="3.20.20.370">
    <property type="entry name" value="Glycoside hydrolase/deacetylase"/>
    <property type="match status" value="1"/>
</dbReference>